<reference evidence="3" key="1">
    <citation type="submission" date="2016-11" db="UniProtKB">
        <authorList>
            <consortium name="WormBaseParasite"/>
        </authorList>
    </citation>
    <scope>IDENTIFICATION</scope>
</reference>
<evidence type="ECO:0000313" key="3">
    <source>
        <dbReference type="WBParaSite" id="L893_g1116.t1"/>
    </source>
</evidence>
<dbReference type="Proteomes" id="UP000095287">
    <property type="component" value="Unplaced"/>
</dbReference>
<sequence>MLTLCSLSLLVITLLHLTDCHPTHPLRHHHHRHHVQHLVPKPVDVDPSKMSRCQVKKLYKQLGDYLQRTVNLGLIDTRPEPSERYEDERRRYLNEKKASDAFSITTSLALNKQFY</sequence>
<keyword evidence="1" id="KW-0732">Signal</keyword>
<evidence type="ECO:0000313" key="2">
    <source>
        <dbReference type="Proteomes" id="UP000095287"/>
    </source>
</evidence>
<feature type="chain" id="PRO_5009311582" evidence="1">
    <location>
        <begin position="21"/>
        <end position="115"/>
    </location>
</feature>
<feature type="signal peptide" evidence="1">
    <location>
        <begin position="1"/>
        <end position="20"/>
    </location>
</feature>
<organism evidence="2 3">
    <name type="scientific">Steinernema glaseri</name>
    <dbReference type="NCBI Taxonomy" id="37863"/>
    <lineage>
        <taxon>Eukaryota</taxon>
        <taxon>Metazoa</taxon>
        <taxon>Ecdysozoa</taxon>
        <taxon>Nematoda</taxon>
        <taxon>Chromadorea</taxon>
        <taxon>Rhabditida</taxon>
        <taxon>Tylenchina</taxon>
        <taxon>Panagrolaimomorpha</taxon>
        <taxon>Strongyloidoidea</taxon>
        <taxon>Steinernematidae</taxon>
        <taxon>Steinernema</taxon>
    </lineage>
</organism>
<dbReference type="AlphaFoldDB" id="A0A1I7XZP8"/>
<proteinExistence type="predicted"/>
<keyword evidence="2" id="KW-1185">Reference proteome</keyword>
<dbReference type="WBParaSite" id="L893_g1116.t1">
    <property type="protein sequence ID" value="L893_g1116.t1"/>
    <property type="gene ID" value="L893_g1116"/>
</dbReference>
<protein>
    <submittedName>
        <fullName evidence="3">TGFb_propeptide domain-containing protein</fullName>
    </submittedName>
</protein>
<evidence type="ECO:0000256" key="1">
    <source>
        <dbReference type="SAM" id="SignalP"/>
    </source>
</evidence>
<accession>A0A1I7XZP8</accession>
<name>A0A1I7XZP8_9BILA</name>